<comment type="caution">
    <text evidence="1">The sequence shown here is derived from an EMBL/GenBank/DDBJ whole genome shotgun (WGS) entry which is preliminary data.</text>
</comment>
<proteinExistence type="predicted"/>
<gene>
    <name evidence="1" type="ORF">AEth_01948</name>
</gene>
<evidence type="ECO:0000313" key="1">
    <source>
        <dbReference type="EMBL" id="RZB28688.1"/>
    </source>
</evidence>
<evidence type="ECO:0000313" key="2">
    <source>
        <dbReference type="Proteomes" id="UP000291831"/>
    </source>
</evidence>
<dbReference type="AlphaFoldDB" id="A0A8B3S055"/>
<dbReference type="EMBL" id="RPGO01000040">
    <property type="protein sequence ID" value="RZB28688.1"/>
    <property type="molecule type" value="Genomic_DNA"/>
</dbReference>
<name>A0A8B3S055_9EURY</name>
<sequence length="68" mass="8185">MSKGKMNKEEAKQRIRELAQRFRYNLDVYKERDKELYERQIKIVDAQIDGLVYELYGRTEKEMKVVGG</sequence>
<protein>
    <submittedName>
        <fullName evidence="1">Uncharacterized protein</fullName>
    </submittedName>
</protein>
<organism evidence="1 2">
    <name type="scientific">Candidatus Argoarchaeum ethanivorans</name>
    <dbReference type="NCBI Taxonomy" id="2608793"/>
    <lineage>
        <taxon>Archaea</taxon>
        <taxon>Methanobacteriati</taxon>
        <taxon>Methanobacteriota</taxon>
        <taxon>Stenosarchaea group</taxon>
        <taxon>Methanomicrobia</taxon>
        <taxon>Methanosarcinales</taxon>
        <taxon>Methanosarcinales incertae sedis</taxon>
        <taxon>GOM Arc I cluster</taxon>
        <taxon>Candidatus Argoarchaeum</taxon>
    </lineage>
</organism>
<accession>A0A8B3S055</accession>
<dbReference type="Proteomes" id="UP000291831">
    <property type="component" value="Unassembled WGS sequence"/>
</dbReference>
<reference evidence="2" key="1">
    <citation type="submission" date="2019-01" db="EMBL/GenBank/DDBJ databases">
        <title>Anaerobic oxidation of ethane by archaea from a marine hydrocarbon seep.</title>
        <authorList>
            <person name="Musat F."/>
        </authorList>
    </citation>
    <scope>NUCLEOTIDE SEQUENCE [LARGE SCALE GENOMIC DNA]</scope>
</reference>